<feature type="transmembrane region" description="Helical" evidence="9">
    <location>
        <begin position="59"/>
        <end position="78"/>
    </location>
</feature>
<feature type="transmembrane region" description="Helical" evidence="9">
    <location>
        <begin position="196"/>
        <end position="215"/>
    </location>
</feature>
<keyword evidence="6 9" id="KW-1133">Transmembrane helix</keyword>
<dbReference type="EMBL" id="QFRJ01000002">
    <property type="protein sequence ID" value="PWH86513.1"/>
    <property type="molecule type" value="Genomic_DNA"/>
</dbReference>
<dbReference type="RefSeq" id="WP_109358625.1">
    <property type="nucleotide sequence ID" value="NZ_QFRJ01000002.1"/>
</dbReference>
<dbReference type="PANTHER" id="PTHR38686:SF1">
    <property type="entry name" value="APOLIPOPROTEIN N-ACYLTRANSFERASE"/>
    <property type="match status" value="1"/>
</dbReference>
<comment type="function">
    <text evidence="9">Catalyzes the phospholipid dependent N-acylation of the N-terminal cysteine of apolipoprotein, the last step in lipoprotein maturation.</text>
</comment>
<dbReference type="AlphaFoldDB" id="A0A2U2XFH0"/>
<dbReference type="PANTHER" id="PTHR38686">
    <property type="entry name" value="APOLIPOPROTEIN N-ACYLTRANSFERASE"/>
    <property type="match status" value="1"/>
</dbReference>
<keyword evidence="8 9" id="KW-0012">Acyltransferase</keyword>
<dbReference type="EC" id="2.3.1.269" evidence="9"/>
<gene>
    <name evidence="9 11" type="primary">lnt</name>
    <name evidence="11" type="ORF">DIT68_04560</name>
</gene>
<dbReference type="OrthoDB" id="9804277at2"/>
<name>A0A2U2XFH0_9FLAO</name>
<accession>A0A2U2XFH0</accession>
<evidence type="ECO:0000256" key="1">
    <source>
        <dbReference type="ARBA" id="ARBA00004651"/>
    </source>
</evidence>
<sequence>MKFSRLQRYLLSVLSGLLMTISFPHTGSLFPLVFLAWVPLLLVEHNIYREKYRSSKVLLHAYITFFIYNLGSTYWIYYSIGGEGGAILAYFLNGFIMAMVFLLFHWTKKYVGQKEGYIGLLFFWIGLEYIHYHWELSWPWINVGNTFATIPEIVQWYAYTGILGGTFWVLLVNLLIFKIITNLVFAKESFQVQTPLIYLSLALILIPSVFSYWSYTAYQEKENPIEVVVTQPNIDPYNEKFDSDLKNQLDKSILKANELVTPNTAVVLGPETAIAKSFNEEKYHENDAMNYLQSVVKSWGNTALFTGASTYKVFKEKNSPAAKPIPGSEFFYESYNTSVLISNKKPPAFVHKSELVLGVEKIPFTKWFPFLEKLSIQNGGTSGTLGVEKEPRVLNTNGFTFAPIICYESLYGGMVAEQCRKGAEVIFIITNDGWWENTAGHKQHASIARLRAVETGRYVVRSANTGISCVINQRGDVVQATNYWEHDAFRETIQLNDEPTFYITYGDVMGRSFAFISLLILMLTLVRYLRRFGKSF</sequence>
<evidence type="ECO:0000256" key="2">
    <source>
        <dbReference type="ARBA" id="ARBA00010065"/>
    </source>
</evidence>
<keyword evidence="12" id="KW-1185">Reference proteome</keyword>
<comment type="similarity">
    <text evidence="2 9">Belongs to the CN hydrolase family. Apolipoprotein N-acyltransferase subfamily.</text>
</comment>
<organism evidence="11 12">
    <name type="scientific">Brumimicrobium oceani</name>
    <dbReference type="NCBI Taxonomy" id="2100725"/>
    <lineage>
        <taxon>Bacteria</taxon>
        <taxon>Pseudomonadati</taxon>
        <taxon>Bacteroidota</taxon>
        <taxon>Flavobacteriia</taxon>
        <taxon>Flavobacteriales</taxon>
        <taxon>Crocinitomicaceae</taxon>
        <taxon>Brumimicrobium</taxon>
    </lineage>
</organism>
<dbReference type="Pfam" id="PF00795">
    <property type="entry name" value="CN_hydrolase"/>
    <property type="match status" value="1"/>
</dbReference>
<proteinExistence type="inferred from homology"/>
<keyword evidence="11" id="KW-0449">Lipoprotein</keyword>
<evidence type="ECO:0000313" key="11">
    <source>
        <dbReference type="EMBL" id="PWH86513.1"/>
    </source>
</evidence>
<evidence type="ECO:0000256" key="6">
    <source>
        <dbReference type="ARBA" id="ARBA00022989"/>
    </source>
</evidence>
<dbReference type="Gene3D" id="3.60.110.10">
    <property type="entry name" value="Carbon-nitrogen hydrolase"/>
    <property type="match status" value="1"/>
</dbReference>
<feature type="transmembrane region" description="Helical" evidence="9">
    <location>
        <begin position="84"/>
        <end position="104"/>
    </location>
</feature>
<evidence type="ECO:0000256" key="9">
    <source>
        <dbReference type="HAMAP-Rule" id="MF_01148"/>
    </source>
</evidence>
<dbReference type="GO" id="GO:0016410">
    <property type="term" value="F:N-acyltransferase activity"/>
    <property type="evidence" value="ECO:0007669"/>
    <property type="project" value="UniProtKB-UniRule"/>
</dbReference>
<evidence type="ECO:0000256" key="5">
    <source>
        <dbReference type="ARBA" id="ARBA00022692"/>
    </source>
</evidence>
<feature type="transmembrane region" description="Helical" evidence="9">
    <location>
        <begin position="116"/>
        <end position="134"/>
    </location>
</feature>
<keyword evidence="5 9" id="KW-0812">Transmembrane</keyword>
<evidence type="ECO:0000256" key="7">
    <source>
        <dbReference type="ARBA" id="ARBA00023136"/>
    </source>
</evidence>
<evidence type="ECO:0000256" key="3">
    <source>
        <dbReference type="ARBA" id="ARBA00022475"/>
    </source>
</evidence>
<dbReference type="CDD" id="cd07571">
    <property type="entry name" value="ALP_N-acyl_transferase"/>
    <property type="match status" value="1"/>
</dbReference>
<dbReference type="InterPro" id="IPR004563">
    <property type="entry name" value="Apolipo_AcylTrfase"/>
</dbReference>
<evidence type="ECO:0000259" key="10">
    <source>
        <dbReference type="PROSITE" id="PS50263"/>
    </source>
</evidence>
<dbReference type="InterPro" id="IPR003010">
    <property type="entry name" value="C-N_Hydrolase"/>
</dbReference>
<feature type="transmembrane region" description="Helical" evidence="9">
    <location>
        <begin position="154"/>
        <end position="176"/>
    </location>
</feature>
<keyword evidence="3 9" id="KW-1003">Cell membrane</keyword>
<dbReference type="SUPFAM" id="SSF56317">
    <property type="entry name" value="Carbon-nitrogen hydrolase"/>
    <property type="match status" value="1"/>
</dbReference>
<reference evidence="11 12" key="1">
    <citation type="submission" date="2018-05" db="EMBL/GenBank/DDBJ databases">
        <title>Brumimicrobium oceani sp. nov., isolated from coastal sediment.</title>
        <authorList>
            <person name="Kou Y."/>
        </authorList>
    </citation>
    <scope>NUCLEOTIDE SEQUENCE [LARGE SCALE GENOMIC DNA]</scope>
    <source>
        <strain evidence="11 12">C305</strain>
    </source>
</reference>
<protein>
    <recommendedName>
        <fullName evidence="9">Apolipoprotein N-acyltransferase</fullName>
        <shortName evidence="9">ALP N-acyltransferase</shortName>
        <ecNumber evidence="9">2.3.1.269</ecNumber>
    </recommendedName>
</protein>
<keyword evidence="4 9" id="KW-0808">Transferase</keyword>
<comment type="caution">
    <text evidence="11">The sequence shown here is derived from an EMBL/GenBank/DDBJ whole genome shotgun (WGS) entry which is preliminary data.</text>
</comment>
<evidence type="ECO:0000256" key="4">
    <source>
        <dbReference type="ARBA" id="ARBA00022679"/>
    </source>
</evidence>
<dbReference type="GO" id="GO:0005886">
    <property type="term" value="C:plasma membrane"/>
    <property type="evidence" value="ECO:0007669"/>
    <property type="project" value="UniProtKB-SubCell"/>
</dbReference>
<keyword evidence="7 9" id="KW-0472">Membrane</keyword>
<dbReference type="GO" id="GO:0042158">
    <property type="term" value="P:lipoprotein biosynthetic process"/>
    <property type="evidence" value="ECO:0007669"/>
    <property type="project" value="UniProtKB-UniRule"/>
</dbReference>
<comment type="pathway">
    <text evidence="9">Protein modification; lipoprotein biosynthesis (N-acyl transfer).</text>
</comment>
<dbReference type="InterPro" id="IPR036526">
    <property type="entry name" value="C-N_Hydrolase_sf"/>
</dbReference>
<evidence type="ECO:0000256" key="8">
    <source>
        <dbReference type="ARBA" id="ARBA00023315"/>
    </source>
</evidence>
<dbReference type="PROSITE" id="PS50263">
    <property type="entry name" value="CN_HYDROLASE"/>
    <property type="match status" value="1"/>
</dbReference>
<dbReference type="HAMAP" id="MF_01148">
    <property type="entry name" value="Lnt"/>
    <property type="match status" value="1"/>
</dbReference>
<dbReference type="UniPathway" id="UPA00666"/>
<comment type="catalytic activity">
    <reaction evidence="9">
        <text>N-terminal S-1,2-diacyl-sn-glyceryl-L-cysteinyl-[lipoprotein] + a glycerophospholipid = N-acyl-S-1,2-diacyl-sn-glyceryl-L-cysteinyl-[lipoprotein] + a 2-acyl-sn-glycero-3-phospholipid + H(+)</text>
        <dbReference type="Rhea" id="RHEA:48228"/>
        <dbReference type="Rhea" id="RHEA-COMP:14681"/>
        <dbReference type="Rhea" id="RHEA-COMP:14684"/>
        <dbReference type="ChEBI" id="CHEBI:15378"/>
        <dbReference type="ChEBI" id="CHEBI:136912"/>
        <dbReference type="ChEBI" id="CHEBI:140656"/>
        <dbReference type="ChEBI" id="CHEBI:140657"/>
        <dbReference type="ChEBI" id="CHEBI:140660"/>
        <dbReference type="EC" id="2.3.1.269"/>
    </reaction>
</comment>
<feature type="domain" description="CN hydrolase" evidence="10">
    <location>
        <begin position="225"/>
        <end position="495"/>
    </location>
</feature>
<dbReference type="Pfam" id="PF20154">
    <property type="entry name" value="LNT_N"/>
    <property type="match status" value="1"/>
</dbReference>
<comment type="subcellular location">
    <subcellularLocation>
        <location evidence="1 9">Cell membrane</location>
        <topology evidence="1 9">Multi-pass membrane protein</topology>
    </subcellularLocation>
</comment>
<dbReference type="InterPro" id="IPR045378">
    <property type="entry name" value="LNT_N"/>
</dbReference>
<reference evidence="11 12" key="2">
    <citation type="submission" date="2018-05" db="EMBL/GenBank/DDBJ databases">
        <authorList>
            <person name="Lanie J.A."/>
            <person name="Ng W.-L."/>
            <person name="Kazmierczak K.M."/>
            <person name="Andrzejewski T.M."/>
            <person name="Davidsen T.M."/>
            <person name="Wayne K.J."/>
            <person name="Tettelin H."/>
            <person name="Glass J.I."/>
            <person name="Rusch D."/>
            <person name="Podicherti R."/>
            <person name="Tsui H.-C.T."/>
            <person name="Winkler M.E."/>
        </authorList>
    </citation>
    <scope>NUCLEOTIDE SEQUENCE [LARGE SCALE GENOMIC DNA]</scope>
    <source>
        <strain evidence="11 12">C305</strain>
    </source>
</reference>
<feature type="transmembrane region" description="Helical" evidence="9">
    <location>
        <begin position="508"/>
        <end position="529"/>
    </location>
</feature>
<dbReference type="Proteomes" id="UP000245370">
    <property type="component" value="Unassembled WGS sequence"/>
</dbReference>
<evidence type="ECO:0000313" key="12">
    <source>
        <dbReference type="Proteomes" id="UP000245370"/>
    </source>
</evidence>
<dbReference type="NCBIfam" id="TIGR00546">
    <property type="entry name" value="lnt"/>
    <property type="match status" value="1"/>
</dbReference>